<comment type="caution">
    <text evidence="1">The sequence shown here is derived from an EMBL/GenBank/DDBJ whole genome shotgun (WGS) entry which is preliminary data.</text>
</comment>
<keyword evidence="2" id="KW-1185">Reference proteome</keyword>
<gene>
    <name evidence="1" type="ORF">Ddye_014906</name>
</gene>
<accession>A0AAD9WYT4</accession>
<sequence length="229" mass="25996">MCGDWWEVECGKVRNDEGGRKEKRNDSYSEMGHQIPNFRSSRFQTSKAGGYIFARGFARRRGETYSKISLLHSPRHFCLSLCRRRPPPLIAAGTQNPEAAAVAGRHSSSPLAKSKRKARSATESPFVVATRRSSLVVVAIHHSSPVNRRSVKLSQLRLKPKYPTNQLKFQDWVCLVVLLLFVVHCFSQLSILCCSLFESDDDMVFQLEEYVVEDEALETQSYILQVCLK</sequence>
<dbReference type="Proteomes" id="UP001280121">
    <property type="component" value="Unassembled WGS sequence"/>
</dbReference>
<dbReference type="AlphaFoldDB" id="A0AAD9WYT4"/>
<dbReference type="EMBL" id="JANJYI010000005">
    <property type="protein sequence ID" value="KAK2647417.1"/>
    <property type="molecule type" value="Genomic_DNA"/>
</dbReference>
<name>A0AAD9WYT4_9ROSI</name>
<organism evidence="1 2">
    <name type="scientific">Dipteronia dyeriana</name>
    <dbReference type="NCBI Taxonomy" id="168575"/>
    <lineage>
        <taxon>Eukaryota</taxon>
        <taxon>Viridiplantae</taxon>
        <taxon>Streptophyta</taxon>
        <taxon>Embryophyta</taxon>
        <taxon>Tracheophyta</taxon>
        <taxon>Spermatophyta</taxon>
        <taxon>Magnoliopsida</taxon>
        <taxon>eudicotyledons</taxon>
        <taxon>Gunneridae</taxon>
        <taxon>Pentapetalae</taxon>
        <taxon>rosids</taxon>
        <taxon>malvids</taxon>
        <taxon>Sapindales</taxon>
        <taxon>Sapindaceae</taxon>
        <taxon>Hippocastanoideae</taxon>
        <taxon>Acereae</taxon>
        <taxon>Dipteronia</taxon>
    </lineage>
</organism>
<reference evidence="1" key="1">
    <citation type="journal article" date="2023" name="Plant J.">
        <title>Genome sequences and population genomics provide insights into the demographic history, inbreeding, and mutation load of two 'living fossil' tree species of Dipteronia.</title>
        <authorList>
            <person name="Feng Y."/>
            <person name="Comes H.P."/>
            <person name="Chen J."/>
            <person name="Zhu S."/>
            <person name="Lu R."/>
            <person name="Zhang X."/>
            <person name="Li P."/>
            <person name="Qiu J."/>
            <person name="Olsen K.M."/>
            <person name="Qiu Y."/>
        </authorList>
    </citation>
    <scope>NUCLEOTIDE SEQUENCE</scope>
    <source>
        <strain evidence="1">KIB01</strain>
    </source>
</reference>
<evidence type="ECO:0000313" key="1">
    <source>
        <dbReference type="EMBL" id="KAK2647417.1"/>
    </source>
</evidence>
<proteinExistence type="predicted"/>
<evidence type="ECO:0000313" key="2">
    <source>
        <dbReference type="Proteomes" id="UP001280121"/>
    </source>
</evidence>
<protein>
    <submittedName>
        <fullName evidence="1">Uncharacterized protein</fullName>
    </submittedName>
</protein>